<reference evidence="2" key="1">
    <citation type="journal article" date="2020" name="Stud. Mycol.">
        <title>101 Dothideomycetes genomes: a test case for predicting lifestyles and emergence of pathogens.</title>
        <authorList>
            <person name="Haridas S."/>
            <person name="Albert R."/>
            <person name="Binder M."/>
            <person name="Bloem J."/>
            <person name="Labutti K."/>
            <person name="Salamov A."/>
            <person name="Andreopoulos B."/>
            <person name="Baker S."/>
            <person name="Barry K."/>
            <person name="Bills G."/>
            <person name="Bluhm B."/>
            <person name="Cannon C."/>
            <person name="Castanera R."/>
            <person name="Culley D."/>
            <person name="Daum C."/>
            <person name="Ezra D."/>
            <person name="Gonzalez J."/>
            <person name="Henrissat B."/>
            <person name="Kuo A."/>
            <person name="Liang C."/>
            <person name="Lipzen A."/>
            <person name="Lutzoni F."/>
            <person name="Magnuson J."/>
            <person name="Mondo S."/>
            <person name="Nolan M."/>
            <person name="Ohm R."/>
            <person name="Pangilinan J."/>
            <person name="Park H.-J."/>
            <person name="Ramirez L."/>
            <person name="Alfaro M."/>
            <person name="Sun H."/>
            <person name="Tritt A."/>
            <person name="Yoshinaga Y."/>
            <person name="Zwiers L.-H."/>
            <person name="Turgeon B."/>
            <person name="Goodwin S."/>
            <person name="Spatafora J."/>
            <person name="Crous P."/>
            <person name="Grigoriev I."/>
        </authorList>
    </citation>
    <scope>NUCLEOTIDE SEQUENCE</scope>
    <source>
        <strain evidence="2">CBS 207.26</strain>
    </source>
</reference>
<organism evidence="2 3">
    <name type="scientific">Zopfia rhizophila CBS 207.26</name>
    <dbReference type="NCBI Taxonomy" id="1314779"/>
    <lineage>
        <taxon>Eukaryota</taxon>
        <taxon>Fungi</taxon>
        <taxon>Dikarya</taxon>
        <taxon>Ascomycota</taxon>
        <taxon>Pezizomycotina</taxon>
        <taxon>Dothideomycetes</taxon>
        <taxon>Dothideomycetes incertae sedis</taxon>
        <taxon>Zopfiaceae</taxon>
        <taxon>Zopfia</taxon>
    </lineage>
</organism>
<sequence length="189" mass="21224">MPNNTVEKLAEGEPTSQGSVTTTTDAANVEYEGDAVRDGYVIMKHAIPEGIMDKIQRFVRNTPTHEVVEYFIKDVSKRPLIDLGVSKTNVDREPDAIIVGQYLPDGRQPEIQKLFASPPDYIYVTIAMSPRLSSDEGMQEFIRESHKPAVQTFHGILTAKTNKTTLYKAYKWPQGSGGSYIQLRYRKGE</sequence>
<gene>
    <name evidence="2" type="ORF">K469DRAFT_707240</name>
</gene>
<feature type="region of interest" description="Disordered" evidence="1">
    <location>
        <begin position="1"/>
        <end position="21"/>
    </location>
</feature>
<name>A0A6A6E286_9PEZI</name>
<accession>A0A6A6E286</accession>
<evidence type="ECO:0000313" key="3">
    <source>
        <dbReference type="Proteomes" id="UP000800200"/>
    </source>
</evidence>
<evidence type="ECO:0000256" key="1">
    <source>
        <dbReference type="SAM" id="MobiDB-lite"/>
    </source>
</evidence>
<dbReference type="AlphaFoldDB" id="A0A6A6E286"/>
<keyword evidence="3" id="KW-1185">Reference proteome</keyword>
<evidence type="ECO:0000313" key="2">
    <source>
        <dbReference type="EMBL" id="KAF2186067.1"/>
    </source>
</evidence>
<dbReference type="Proteomes" id="UP000800200">
    <property type="component" value="Unassembled WGS sequence"/>
</dbReference>
<proteinExistence type="predicted"/>
<dbReference type="EMBL" id="ML994631">
    <property type="protein sequence ID" value="KAF2186067.1"/>
    <property type="molecule type" value="Genomic_DNA"/>
</dbReference>
<protein>
    <submittedName>
        <fullName evidence="2">Uncharacterized protein</fullName>
    </submittedName>
</protein>